<dbReference type="Pfam" id="PF05157">
    <property type="entry name" value="MshEN"/>
    <property type="match status" value="1"/>
</dbReference>
<reference evidence="10" key="2">
    <citation type="submission" date="2016-03" db="EMBL/GenBank/DDBJ databases">
        <authorList>
            <person name="Lee Y.-S."/>
            <person name="Choi Y.-L."/>
        </authorList>
    </citation>
    <scope>NUCLEOTIDE SEQUENCE [LARGE SCALE GENOMIC DNA]</scope>
    <source>
        <strain evidence="10">DAU221</strain>
    </source>
</reference>
<dbReference type="GO" id="GO:0005524">
    <property type="term" value="F:ATP binding"/>
    <property type="evidence" value="ECO:0007669"/>
    <property type="project" value="UniProtKB-KW"/>
</dbReference>
<dbReference type="InterPro" id="IPR013374">
    <property type="entry name" value="ATPase_typ4_pilus-assembl_PilB"/>
</dbReference>
<name>A0A143HK11_MICTH</name>
<dbReference type="InterPro" id="IPR007831">
    <property type="entry name" value="T2SS_GspE_N"/>
</dbReference>
<evidence type="ECO:0000259" key="7">
    <source>
        <dbReference type="PROSITE" id="PS00662"/>
    </source>
</evidence>
<dbReference type="STRING" id="252514.A3224_05300"/>
<dbReference type="RefSeq" id="WP_067152294.1">
    <property type="nucleotide sequence ID" value="NZ_CP014864.1"/>
</dbReference>
<keyword evidence="10" id="KW-1185">Reference proteome</keyword>
<dbReference type="SUPFAM" id="SSF52540">
    <property type="entry name" value="P-loop containing nucleoside triphosphate hydrolases"/>
    <property type="match status" value="1"/>
</dbReference>
<dbReference type="Gene3D" id="3.40.50.300">
    <property type="entry name" value="P-loop containing nucleotide triphosphate hydrolases"/>
    <property type="match status" value="1"/>
</dbReference>
<feature type="domain" description="Bacterial type II secretion system protein E" evidence="7">
    <location>
        <begin position="387"/>
        <end position="401"/>
    </location>
</feature>
<protein>
    <submittedName>
        <fullName evidence="8">Type IV-A pilus assembly ATPase PilB</fullName>
    </submittedName>
</protein>
<evidence type="ECO:0000256" key="1">
    <source>
        <dbReference type="ARBA" id="ARBA00004496"/>
    </source>
</evidence>
<evidence type="ECO:0000313" key="8">
    <source>
        <dbReference type="EMBL" id="AMX02074.1"/>
    </source>
</evidence>
<evidence type="ECO:0000313" key="10">
    <source>
        <dbReference type="Proteomes" id="UP000076077"/>
    </source>
</evidence>
<dbReference type="FunFam" id="3.40.50.300:FF:000398">
    <property type="entry name" value="Type IV pilus assembly ATPase PilB"/>
    <property type="match status" value="1"/>
</dbReference>
<dbReference type="GO" id="GO:0016887">
    <property type="term" value="F:ATP hydrolysis activity"/>
    <property type="evidence" value="ECO:0007669"/>
    <property type="project" value="InterPro"/>
</dbReference>
<dbReference type="InterPro" id="IPR027417">
    <property type="entry name" value="P-loop_NTPase"/>
</dbReference>
<organism evidence="8 10">
    <name type="scientific">Microbulbifer thermotolerans</name>
    <dbReference type="NCBI Taxonomy" id="252514"/>
    <lineage>
        <taxon>Bacteria</taxon>
        <taxon>Pseudomonadati</taxon>
        <taxon>Pseudomonadota</taxon>
        <taxon>Gammaproteobacteria</taxon>
        <taxon>Cellvibrionales</taxon>
        <taxon>Microbulbiferaceae</taxon>
        <taxon>Microbulbifer</taxon>
    </lineage>
</organism>
<dbReference type="Proteomes" id="UP000076077">
    <property type="component" value="Chromosome"/>
</dbReference>
<feature type="region of interest" description="Disordered" evidence="6">
    <location>
        <begin position="161"/>
        <end position="182"/>
    </location>
</feature>
<evidence type="ECO:0000256" key="6">
    <source>
        <dbReference type="SAM" id="MobiDB-lite"/>
    </source>
</evidence>
<dbReference type="GO" id="GO:0009297">
    <property type="term" value="P:pilus assembly"/>
    <property type="evidence" value="ECO:0007669"/>
    <property type="project" value="InterPro"/>
</dbReference>
<evidence type="ECO:0000256" key="2">
    <source>
        <dbReference type="ARBA" id="ARBA00006611"/>
    </source>
</evidence>
<comment type="similarity">
    <text evidence="2">Belongs to the GSP E family.</text>
</comment>
<dbReference type="GeneID" id="76607468"/>
<sequence length="570" mass="62366">MSVSQLSGLAKRLVADQVLDEATAVSATKAAKRENQTFAQHAVEAKLVKSRDLAGIASQAFGSPLFDLSSYNFDLIPRDIVDEKLISKHFALPLYKRGNRLFVAVADPTNLAGLDEINFNTGLNTEAVLVEADKLAKAIDSYLSDGGDMGAGLDGMDDEDLDSLDVDGADDERNDDDSLGGDEAPVVRFVNKVLLDAIRTGASDIHFEPYEKSYRVRFRTDGVLHEVAKPPIQLATRLAARLKVMSKMDISERRVPQDGRIKMKLSKTKAIDFRVNSLPTLWGEKIVLRILDPSSAKLGIDALGYEDDQKKLYLDALAQPQGMILVTGPTGSGKTVSLYTGLNILNTPERNISTAEDPVEINLEGINQVNVSAKVGLNFAEALRSFLRQDPDIVMVGEIRDLETAEIAIKAAQTGHLVLSTLHTNSAPETLTRLMNMGVPSFNIATSVSLIIAQRLARRLCSECKKPIDLPQEVLKQEGFDAVTIDRKEWTIYQPVGCEHCSKGYKGRVGVYEVVRITEGISRIIMEGGNSIQIADQARKEGFNNLRTSALRKVVMGITSLEEANRVTKD</sequence>
<keyword evidence="4" id="KW-0547">Nucleotide-binding</keyword>
<accession>A0A143HK11</accession>
<reference evidence="9" key="3">
    <citation type="submission" date="2022-11" db="EMBL/GenBank/DDBJ databases">
        <title>Chitin-degrading and fungicidal potential of chitinolytic bacterial strains from marine environment of the Pacific Ocean regions.</title>
        <authorList>
            <person name="Pentekhina I."/>
            <person name="Nedashkovskaya O."/>
            <person name="Seitkalieva A."/>
            <person name="Podvolotskaya A."/>
            <person name="Tekutyeva L."/>
            <person name="Balabanova L."/>
        </authorList>
    </citation>
    <scope>NUCLEOTIDE SEQUENCE</scope>
    <source>
        <strain evidence="9">KMM 6838</strain>
    </source>
</reference>
<dbReference type="Pfam" id="PF00437">
    <property type="entry name" value="T2SSE"/>
    <property type="match status" value="1"/>
</dbReference>
<keyword evidence="5" id="KW-0067">ATP-binding</keyword>
<dbReference type="FunFam" id="3.30.450.90:FF:000001">
    <property type="entry name" value="Type II secretion system ATPase GspE"/>
    <property type="match status" value="1"/>
</dbReference>
<dbReference type="KEGG" id="mthd:A3224_05300"/>
<evidence type="ECO:0000256" key="4">
    <source>
        <dbReference type="ARBA" id="ARBA00022741"/>
    </source>
</evidence>
<dbReference type="GO" id="GO:0005737">
    <property type="term" value="C:cytoplasm"/>
    <property type="evidence" value="ECO:0007669"/>
    <property type="project" value="UniProtKB-SubCell"/>
</dbReference>
<dbReference type="EMBL" id="CP014864">
    <property type="protein sequence ID" value="AMX02074.1"/>
    <property type="molecule type" value="Genomic_DNA"/>
</dbReference>
<comment type="subcellular location">
    <subcellularLocation>
        <location evidence="1">Cytoplasm</location>
    </subcellularLocation>
</comment>
<dbReference type="SUPFAM" id="SSF160246">
    <property type="entry name" value="EspE N-terminal domain-like"/>
    <property type="match status" value="1"/>
</dbReference>
<dbReference type="InterPro" id="IPR037257">
    <property type="entry name" value="T2SS_E_N_sf"/>
</dbReference>
<dbReference type="OrthoDB" id="9804785at2"/>
<dbReference type="GO" id="GO:0005886">
    <property type="term" value="C:plasma membrane"/>
    <property type="evidence" value="ECO:0007669"/>
    <property type="project" value="TreeGrafter"/>
</dbReference>
<keyword evidence="3" id="KW-0963">Cytoplasm</keyword>
<dbReference type="EMBL" id="JAPHQB010000003">
    <property type="protein sequence ID" value="MCX2800630.1"/>
    <property type="molecule type" value="Genomic_DNA"/>
</dbReference>
<dbReference type="AlphaFoldDB" id="A0A143HK11"/>
<evidence type="ECO:0000256" key="5">
    <source>
        <dbReference type="ARBA" id="ARBA00022840"/>
    </source>
</evidence>
<reference evidence="8" key="1">
    <citation type="submission" date="2016-03" db="EMBL/GenBank/DDBJ databases">
        <authorList>
            <person name="Ploux O."/>
        </authorList>
    </citation>
    <scope>NUCLEOTIDE SEQUENCE [LARGE SCALE GENOMIC DNA]</scope>
    <source>
        <strain evidence="8">DAU221</strain>
    </source>
</reference>
<evidence type="ECO:0000313" key="9">
    <source>
        <dbReference type="EMBL" id="MCX2800630.1"/>
    </source>
</evidence>
<proteinExistence type="inferred from homology"/>
<dbReference type="InterPro" id="IPR001482">
    <property type="entry name" value="T2SS/T4SS_dom"/>
</dbReference>
<dbReference type="CDD" id="cd01129">
    <property type="entry name" value="PulE-GspE-like"/>
    <property type="match status" value="1"/>
</dbReference>
<dbReference type="PANTHER" id="PTHR30258:SF1">
    <property type="entry name" value="PROTEIN TRANSPORT PROTEIN HOFB HOMOLOG"/>
    <property type="match status" value="1"/>
</dbReference>
<dbReference type="NCBIfam" id="TIGR02538">
    <property type="entry name" value="type_IV_pilB"/>
    <property type="match status" value="1"/>
</dbReference>
<dbReference type="Gene3D" id="3.30.300.160">
    <property type="entry name" value="Type II secretion system, protein E, N-terminal domain"/>
    <property type="match status" value="1"/>
</dbReference>
<dbReference type="PROSITE" id="PS00662">
    <property type="entry name" value="T2SP_E"/>
    <property type="match status" value="1"/>
</dbReference>
<dbReference type="Gene3D" id="3.30.450.90">
    <property type="match status" value="1"/>
</dbReference>
<feature type="compositionally biased region" description="Acidic residues" evidence="6">
    <location>
        <begin position="161"/>
        <end position="180"/>
    </location>
</feature>
<gene>
    <name evidence="9" type="primary">pilB</name>
    <name evidence="8" type="ORF">A3224_05300</name>
    <name evidence="9" type="ORF">OQJ68_02400</name>
</gene>
<dbReference type="PANTHER" id="PTHR30258">
    <property type="entry name" value="TYPE II SECRETION SYSTEM PROTEIN GSPE-RELATED"/>
    <property type="match status" value="1"/>
</dbReference>
<dbReference type="Proteomes" id="UP001209730">
    <property type="component" value="Unassembled WGS sequence"/>
</dbReference>
<evidence type="ECO:0000256" key="3">
    <source>
        <dbReference type="ARBA" id="ARBA00022490"/>
    </source>
</evidence>